<dbReference type="SMART" id="SM00595">
    <property type="entry name" value="MADF"/>
    <property type="match status" value="1"/>
</dbReference>
<dbReference type="PROSITE" id="PS51029">
    <property type="entry name" value="MADF"/>
    <property type="match status" value="1"/>
</dbReference>
<dbReference type="InterPro" id="IPR039353">
    <property type="entry name" value="TF_Adf1"/>
</dbReference>
<organism evidence="3 4">
    <name type="scientific">Spodoptera exigua</name>
    <name type="common">Beet armyworm</name>
    <name type="synonym">Noctua fulgens</name>
    <dbReference type="NCBI Taxonomy" id="7107"/>
    <lineage>
        <taxon>Eukaryota</taxon>
        <taxon>Metazoa</taxon>
        <taxon>Ecdysozoa</taxon>
        <taxon>Arthropoda</taxon>
        <taxon>Hexapoda</taxon>
        <taxon>Insecta</taxon>
        <taxon>Pterygota</taxon>
        <taxon>Neoptera</taxon>
        <taxon>Endopterygota</taxon>
        <taxon>Lepidoptera</taxon>
        <taxon>Glossata</taxon>
        <taxon>Ditrysia</taxon>
        <taxon>Noctuoidea</taxon>
        <taxon>Noctuidae</taxon>
        <taxon>Amphipyrinae</taxon>
        <taxon>Spodoptera</taxon>
    </lineage>
</organism>
<feature type="domain" description="MADF" evidence="2">
    <location>
        <begin position="8"/>
        <end position="113"/>
    </location>
</feature>
<dbReference type="AlphaFoldDB" id="A0A922M8X5"/>
<dbReference type="Proteomes" id="UP000814243">
    <property type="component" value="Unassembled WGS sequence"/>
</dbReference>
<dbReference type="PANTHER" id="PTHR12243">
    <property type="entry name" value="MADF DOMAIN TRANSCRIPTION FACTOR"/>
    <property type="match status" value="1"/>
</dbReference>
<dbReference type="GO" id="GO:0006357">
    <property type="term" value="P:regulation of transcription by RNA polymerase II"/>
    <property type="evidence" value="ECO:0007669"/>
    <property type="project" value="TreeGrafter"/>
</dbReference>
<evidence type="ECO:0000313" key="3">
    <source>
        <dbReference type="EMBL" id="KAH9632500.1"/>
    </source>
</evidence>
<feature type="region of interest" description="Disordered" evidence="1">
    <location>
        <begin position="114"/>
        <end position="150"/>
    </location>
</feature>
<dbReference type="Pfam" id="PF10545">
    <property type="entry name" value="MADF_DNA_bdg"/>
    <property type="match status" value="1"/>
</dbReference>
<comment type="caution">
    <text evidence="3">The sequence shown here is derived from an EMBL/GenBank/DDBJ whole genome shotgun (WGS) entry which is preliminary data.</text>
</comment>
<proteinExistence type="predicted"/>
<name>A0A922M8X5_SPOEX</name>
<accession>A0A922M8X5</accession>
<evidence type="ECO:0000259" key="2">
    <source>
        <dbReference type="PROSITE" id="PS51029"/>
    </source>
</evidence>
<feature type="compositionally biased region" description="Basic and acidic residues" evidence="1">
    <location>
        <begin position="114"/>
        <end position="124"/>
    </location>
</feature>
<feature type="compositionally biased region" description="Low complexity" evidence="1">
    <location>
        <begin position="130"/>
        <end position="143"/>
    </location>
</feature>
<dbReference type="InterPro" id="IPR006578">
    <property type="entry name" value="MADF-dom"/>
</dbReference>
<protein>
    <recommendedName>
        <fullName evidence="2">MADF domain-containing protein</fullName>
    </recommendedName>
</protein>
<evidence type="ECO:0000313" key="4">
    <source>
        <dbReference type="Proteomes" id="UP000814243"/>
    </source>
</evidence>
<dbReference type="PANTHER" id="PTHR12243:SF69">
    <property type="entry name" value="SI:CH73-59F11.3"/>
    <property type="match status" value="1"/>
</dbReference>
<dbReference type="EMBL" id="JACEFF010000707">
    <property type="protein sequence ID" value="KAH9632500.1"/>
    <property type="molecule type" value="Genomic_DNA"/>
</dbReference>
<sequence>MDDINVEDFINEIEIHPAIWKSKSHKHSNRTETKNAWEGVCEKFVEDFKNKTSGETNSAAIVLQKKKWRHIRDAFARELKKQRQRQPKSGSAANRHRPYVYFDRLQFLSQLYETKPDSNEKNKQSGDGPTASTSKTTTKSSSANDTNETNTLLKILAERLQNKKDAREDVSEDGDRYFFIVFFKRF</sequence>
<evidence type="ECO:0000256" key="1">
    <source>
        <dbReference type="SAM" id="MobiDB-lite"/>
    </source>
</evidence>
<reference evidence="3" key="1">
    <citation type="journal article" date="2021" name="G3 (Bethesda)">
        <title>Genome and transcriptome analysis of the beet armyworm Spodoptera exigua reveals targets for pest control. .</title>
        <authorList>
            <person name="Simon S."/>
            <person name="Breeschoten T."/>
            <person name="Jansen H.J."/>
            <person name="Dirks R.P."/>
            <person name="Schranz M.E."/>
            <person name="Ros V.I.D."/>
        </authorList>
    </citation>
    <scope>NUCLEOTIDE SEQUENCE</scope>
    <source>
        <strain evidence="3">TB_SE_WUR_2020</strain>
    </source>
</reference>
<dbReference type="GO" id="GO:0005634">
    <property type="term" value="C:nucleus"/>
    <property type="evidence" value="ECO:0007669"/>
    <property type="project" value="TreeGrafter"/>
</dbReference>
<dbReference type="GO" id="GO:0005667">
    <property type="term" value="C:transcription regulator complex"/>
    <property type="evidence" value="ECO:0007669"/>
    <property type="project" value="TreeGrafter"/>
</dbReference>
<gene>
    <name evidence="3" type="ORF">HF086_017048</name>
</gene>